<reference evidence="3 4" key="1">
    <citation type="journal article" date="2018" name="Plant J.">
        <title>Genome sequences of Chlorella sorokiniana UTEX 1602 and Micractinium conductrix SAG 241.80: implications to maltose excretion by a green alga.</title>
        <authorList>
            <person name="Arriola M.B."/>
            <person name="Velmurugan N."/>
            <person name="Zhang Y."/>
            <person name="Plunkett M.H."/>
            <person name="Hondzo H."/>
            <person name="Barney B.M."/>
        </authorList>
    </citation>
    <scope>NUCLEOTIDE SEQUENCE [LARGE SCALE GENOMIC DNA]</scope>
    <source>
        <strain evidence="3 4">SAG 241.80</strain>
    </source>
</reference>
<dbReference type="InterPro" id="IPR000825">
    <property type="entry name" value="SUF_FeS_clus_asmbl_SufBD_core"/>
</dbReference>
<dbReference type="OrthoDB" id="2510at2759"/>
<accession>A0A2P6V8T6</accession>
<dbReference type="InterPro" id="IPR055346">
    <property type="entry name" value="Fe-S_cluster_assembly_SufBD"/>
</dbReference>
<dbReference type="InterPro" id="IPR045595">
    <property type="entry name" value="SufBD_N"/>
</dbReference>
<gene>
    <name evidence="3" type="ORF">C2E20_6079</name>
</gene>
<dbReference type="NCBIfam" id="TIGR01981">
    <property type="entry name" value="sufD"/>
    <property type="match status" value="1"/>
</dbReference>
<dbReference type="PANTHER" id="PTHR43575">
    <property type="entry name" value="PROTEIN ABCI7, CHLOROPLASTIC"/>
    <property type="match status" value="1"/>
</dbReference>
<sequence length="403" mass="42063">MPTTRNEEYRFTDVSPVLQLSLTPAGGAADGVAATVAAHGLQRAAAATVVVVDGVIDAQHSSMGGLPAGVYVGGMAGAPQDVVSFALGAQSRSRGGAFALLNGAAARDVVVVHVPASTVLQAPIHVLHLSSGAGAAAPRLLAVLEEGATAEVVEEFGGLGSSGDGAPRGAAAGSLTTAVAEIELDDGAALKHSYVQLEGRGVAHWKATLVNQGRESSYSLTEVSVGGTTTRHDVSVEQLGERTHTNMRSFLLCGDSQLHDLHSKLKLDHPHGEADQLHKCIVSSATGRGVFDGNVRVNRLAQKTDAQQLSRNLLLVPRATVNVKPNLQIIADDVKCTHGCTVSDLEEEELFYLRARGISAEVARQLLVYSFGREVVQQLRDESLEARVQAAVRAALASFTGEQ</sequence>
<evidence type="ECO:0000313" key="3">
    <source>
        <dbReference type="EMBL" id="PSC70496.1"/>
    </source>
</evidence>
<dbReference type="STRING" id="554055.A0A2P6V8T6"/>
<dbReference type="Pfam" id="PF19295">
    <property type="entry name" value="SufBD_N"/>
    <property type="match status" value="1"/>
</dbReference>
<dbReference type="InterPro" id="IPR037284">
    <property type="entry name" value="SUF_FeS_clus_asmbl_SufBD_sf"/>
</dbReference>
<evidence type="ECO:0000259" key="1">
    <source>
        <dbReference type="Pfam" id="PF01458"/>
    </source>
</evidence>
<proteinExistence type="predicted"/>
<keyword evidence="4" id="KW-1185">Reference proteome</keyword>
<dbReference type="Proteomes" id="UP000239649">
    <property type="component" value="Unassembled WGS sequence"/>
</dbReference>
<dbReference type="AlphaFoldDB" id="A0A2P6V8T6"/>
<comment type="caution">
    <text evidence="3">The sequence shown here is derived from an EMBL/GenBank/DDBJ whole genome shotgun (WGS) entry which is preliminary data.</text>
</comment>
<dbReference type="Pfam" id="PF01458">
    <property type="entry name" value="SUFBD_core"/>
    <property type="match status" value="1"/>
</dbReference>
<feature type="domain" description="SUF system FeS cluster assembly SufBD N-terminal" evidence="2">
    <location>
        <begin position="1"/>
        <end position="126"/>
    </location>
</feature>
<evidence type="ECO:0000259" key="2">
    <source>
        <dbReference type="Pfam" id="PF19295"/>
    </source>
</evidence>
<dbReference type="EMBL" id="LHPF02000019">
    <property type="protein sequence ID" value="PSC70496.1"/>
    <property type="molecule type" value="Genomic_DNA"/>
</dbReference>
<organism evidence="3 4">
    <name type="scientific">Micractinium conductrix</name>
    <dbReference type="NCBI Taxonomy" id="554055"/>
    <lineage>
        <taxon>Eukaryota</taxon>
        <taxon>Viridiplantae</taxon>
        <taxon>Chlorophyta</taxon>
        <taxon>core chlorophytes</taxon>
        <taxon>Trebouxiophyceae</taxon>
        <taxon>Chlorellales</taxon>
        <taxon>Chlorellaceae</taxon>
        <taxon>Chlorella clade</taxon>
        <taxon>Micractinium</taxon>
    </lineage>
</organism>
<dbReference type="InterPro" id="IPR011542">
    <property type="entry name" value="SUF_FeS_clus_asmbl_SufD"/>
</dbReference>
<dbReference type="SUPFAM" id="SSF101960">
    <property type="entry name" value="Stabilizer of iron transporter SufD"/>
    <property type="match status" value="1"/>
</dbReference>
<dbReference type="GO" id="GO:0016226">
    <property type="term" value="P:iron-sulfur cluster assembly"/>
    <property type="evidence" value="ECO:0007669"/>
    <property type="project" value="InterPro"/>
</dbReference>
<feature type="domain" description="SUF system FeS cluster assembly SufBD core" evidence="1">
    <location>
        <begin position="133"/>
        <end position="371"/>
    </location>
</feature>
<dbReference type="PANTHER" id="PTHR43575:SF1">
    <property type="entry name" value="PROTEIN ABCI7, CHLOROPLASTIC"/>
    <property type="match status" value="1"/>
</dbReference>
<name>A0A2P6V8T6_9CHLO</name>
<evidence type="ECO:0000313" key="4">
    <source>
        <dbReference type="Proteomes" id="UP000239649"/>
    </source>
</evidence>
<protein>
    <submittedName>
        <fullName evidence="3">Iron-sulfur cluster assembly</fullName>
    </submittedName>
</protein>